<reference evidence="1" key="1">
    <citation type="submission" date="2023-08" db="EMBL/GenBank/DDBJ databases">
        <title>Pelteobagrus vachellii genome.</title>
        <authorList>
            <person name="Liu H."/>
        </authorList>
    </citation>
    <scope>NUCLEOTIDE SEQUENCE</scope>
    <source>
        <strain evidence="1">PRFRI_2022a</strain>
        <tissue evidence="1">Muscle</tissue>
    </source>
</reference>
<accession>A0AA88NXU8</accession>
<dbReference type="AlphaFoldDB" id="A0AA88NXU8"/>
<name>A0AA88NXU8_TACVA</name>
<sequence length="55" mass="6379">MFGVYNMTEEQTAHFCLQVKARKTSLSFLLNQCYCRRCSELFGSEAAGHYKCTYL</sequence>
<dbReference type="Proteomes" id="UP001187315">
    <property type="component" value="Unassembled WGS sequence"/>
</dbReference>
<proteinExistence type="predicted"/>
<evidence type="ECO:0000313" key="1">
    <source>
        <dbReference type="EMBL" id="KAK2869632.1"/>
    </source>
</evidence>
<evidence type="ECO:0000313" key="2">
    <source>
        <dbReference type="Proteomes" id="UP001187315"/>
    </source>
</evidence>
<protein>
    <submittedName>
        <fullName evidence="1">Uncharacterized protein</fullName>
    </submittedName>
</protein>
<gene>
    <name evidence="1" type="ORF">Q7C36_001503</name>
</gene>
<dbReference type="EMBL" id="JAVHJS010000001">
    <property type="protein sequence ID" value="KAK2869632.1"/>
    <property type="molecule type" value="Genomic_DNA"/>
</dbReference>
<comment type="caution">
    <text evidence="1">The sequence shown here is derived from an EMBL/GenBank/DDBJ whole genome shotgun (WGS) entry which is preliminary data.</text>
</comment>
<organism evidence="1 2">
    <name type="scientific">Tachysurus vachellii</name>
    <name type="common">Darkbarbel catfish</name>
    <name type="synonym">Pelteobagrus vachellii</name>
    <dbReference type="NCBI Taxonomy" id="175792"/>
    <lineage>
        <taxon>Eukaryota</taxon>
        <taxon>Metazoa</taxon>
        <taxon>Chordata</taxon>
        <taxon>Craniata</taxon>
        <taxon>Vertebrata</taxon>
        <taxon>Euteleostomi</taxon>
        <taxon>Actinopterygii</taxon>
        <taxon>Neopterygii</taxon>
        <taxon>Teleostei</taxon>
        <taxon>Ostariophysi</taxon>
        <taxon>Siluriformes</taxon>
        <taxon>Bagridae</taxon>
        <taxon>Tachysurus</taxon>
    </lineage>
</organism>
<keyword evidence="2" id="KW-1185">Reference proteome</keyword>